<feature type="compositionally biased region" description="Basic and acidic residues" evidence="1">
    <location>
        <begin position="80"/>
        <end position="93"/>
    </location>
</feature>
<name>A0A814PZ46_9BILA</name>
<accession>A0A814PZ46</accession>
<sequence length="143" mass="16389">MNLQNPHIFRTNIFGFDDSSPFLGSPYSRADFVRPTAYECVYFAMEDISPHGVKANIMIRQEEKLQEAMNKNLAMFDEIREKSKSASKDENKKPVATPRKSCAPSLLVNVDKYLSAKEFKQRLDTLQVIGNIDEFFDEDSNLN</sequence>
<dbReference type="AlphaFoldDB" id="A0A814PZ46"/>
<gene>
    <name evidence="2" type="ORF">OXX778_LOCUS21677</name>
</gene>
<protein>
    <submittedName>
        <fullName evidence="2">Uncharacterized protein</fullName>
    </submittedName>
</protein>
<evidence type="ECO:0000313" key="2">
    <source>
        <dbReference type="EMBL" id="CAF1112280.1"/>
    </source>
</evidence>
<reference evidence="2" key="1">
    <citation type="submission" date="2021-02" db="EMBL/GenBank/DDBJ databases">
        <authorList>
            <person name="Nowell W R."/>
        </authorList>
    </citation>
    <scope>NUCLEOTIDE SEQUENCE</scope>
    <source>
        <strain evidence="2">Ploen Becks lab</strain>
    </source>
</reference>
<feature type="region of interest" description="Disordered" evidence="1">
    <location>
        <begin position="80"/>
        <end position="99"/>
    </location>
</feature>
<organism evidence="2 3">
    <name type="scientific">Brachionus calyciflorus</name>
    <dbReference type="NCBI Taxonomy" id="104777"/>
    <lineage>
        <taxon>Eukaryota</taxon>
        <taxon>Metazoa</taxon>
        <taxon>Spiralia</taxon>
        <taxon>Gnathifera</taxon>
        <taxon>Rotifera</taxon>
        <taxon>Eurotatoria</taxon>
        <taxon>Monogononta</taxon>
        <taxon>Pseudotrocha</taxon>
        <taxon>Ploima</taxon>
        <taxon>Brachionidae</taxon>
        <taxon>Brachionus</taxon>
    </lineage>
</organism>
<dbReference type="Proteomes" id="UP000663879">
    <property type="component" value="Unassembled WGS sequence"/>
</dbReference>
<comment type="caution">
    <text evidence="2">The sequence shown here is derived from an EMBL/GenBank/DDBJ whole genome shotgun (WGS) entry which is preliminary data.</text>
</comment>
<keyword evidence="3" id="KW-1185">Reference proteome</keyword>
<evidence type="ECO:0000313" key="3">
    <source>
        <dbReference type="Proteomes" id="UP000663879"/>
    </source>
</evidence>
<proteinExistence type="predicted"/>
<dbReference type="EMBL" id="CAJNOC010008236">
    <property type="protein sequence ID" value="CAF1112280.1"/>
    <property type="molecule type" value="Genomic_DNA"/>
</dbReference>
<evidence type="ECO:0000256" key="1">
    <source>
        <dbReference type="SAM" id="MobiDB-lite"/>
    </source>
</evidence>